<reference evidence="3 4" key="1">
    <citation type="submission" date="2014-04" db="EMBL/GenBank/DDBJ databases">
        <title>Draft Genome Sequence of Synergistes jonesii.</title>
        <authorList>
            <person name="Coil D.A."/>
            <person name="Eisen J.A."/>
            <person name="Holland-Moritz H.E."/>
        </authorList>
    </citation>
    <scope>NUCLEOTIDE SEQUENCE [LARGE SCALE GENOMIC DNA]</scope>
    <source>
        <strain evidence="3 4">78-1</strain>
    </source>
</reference>
<evidence type="ECO:0000313" key="3">
    <source>
        <dbReference type="EMBL" id="KEJ91120.1"/>
    </source>
</evidence>
<protein>
    <recommendedName>
        <fullName evidence="2">Tyr recombinase domain-containing protein</fullName>
    </recommendedName>
</protein>
<comment type="caution">
    <text evidence="3">The sequence shown here is derived from an EMBL/GenBank/DDBJ whole genome shotgun (WGS) entry which is preliminary data.</text>
</comment>
<dbReference type="InterPro" id="IPR050090">
    <property type="entry name" value="Tyrosine_recombinase_XerCD"/>
</dbReference>
<dbReference type="InterPro" id="IPR011010">
    <property type="entry name" value="DNA_brk_join_enz"/>
</dbReference>
<sequence>MKLVQPIRKIAQIKRMKEIASVRPRDLCLLEMGFHTGLRVQDLLSLRISDVARKIGGKWQVARSYVVNEQKTRKGKQVEIVKSARAAIERQLDALDACGMAAAGGWLFPSPYRRGSKPLSRRQAGRLIKAIAMRAGVTEPVACHSLRKSFGYHAFRSGVDIMYLKEIFNHSDIAVTKRYIGITQDELNSVYQRIGAIMA</sequence>
<keyword evidence="1" id="KW-0233">DNA recombination</keyword>
<dbReference type="GeneID" id="90984720"/>
<dbReference type="RefSeq" id="WP_037978723.1">
    <property type="nucleotide sequence ID" value="NZ_JMKI01000060.1"/>
</dbReference>
<dbReference type="SUPFAM" id="SSF56349">
    <property type="entry name" value="DNA breaking-rejoining enzymes"/>
    <property type="match status" value="1"/>
</dbReference>
<dbReference type="eggNOG" id="COG0582">
    <property type="taxonomic scope" value="Bacteria"/>
</dbReference>
<feature type="domain" description="Tyr recombinase" evidence="2">
    <location>
        <begin position="2"/>
        <end position="192"/>
    </location>
</feature>
<name>A0A073INH8_9BACT</name>
<organism evidence="3 4">
    <name type="scientific">Synergistes jonesii</name>
    <dbReference type="NCBI Taxonomy" id="2754"/>
    <lineage>
        <taxon>Bacteria</taxon>
        <taxon>Thermotogati</taxon>
        <taxon>Synergistota</taxon>
        <taxon>Synergistia</taxon>
        <taxon>Synergistales</taxon>
        <taxon>Synergistaceae</taxon>
        <taxon>Synergistes</taxon>
    </lineage>
</organism>
<evidence type="ECO:0000313" key="4">
    <source>
        <dbReference type="Proteomes" id="UP000027665"/>
    </source>
</evidence>
<dbReference type="EMBL" id="JMKI01000060">
    <property type="protein sequence ID" value="KEJ91120.1"/>
    <property type="molecule type" value="Genomic_DNA"/>
</dbReference>
<dbReference type="PANTHER" id="PTHR30349">
    <property type="entry name" value="PHAGE INTEGRASE-RELATED"/>
    <property type="match status" value="1"/>
</dbReference>
<dbReference type="GO" id="GO:0015074">
    <property type="term" value="P:DNA integration"/>
    <property type="evidence" value="ECO:0007669"/>
    <property type="project" value="InterPro"/>
</dbReference>
<evidence type="ECO:0000259" key="2">
    <source>
        <dbReference type="PROSITE" id="PS51898"/>
    </source>
</evidence>
<dbReference type="GO" id="GO:0006310">
    <property type="term" value="P:DNA recombination"/>
    <property type="evidence" value="ECO:0007669"/>
    <property type="project" value="UniProtKB-KW"/>
</dbReference>
<dbReference type="STRING" id="2754.EH55_13160"/>
<dbReference type="InterPro" id="IPR002104">
    <property type="entry name" value="Integrase_catalytic"/>
</dbReference>
<gene>
    <name evidence="3" type="ORF">EH55_13160</name>
</gene>
<dbReference type="PROSITE" id="PS51898">
    <property type="entry name" value="TYR_RECOMBINASE"/>
    <property type="match status" value="1"/>
</dbReference>
<dbReference type="OrthoDB" id="9788852at2"/>
<dbReference type="GO" id="GO:0003677">
    <property type="term" value="F:DNA binding"/>
    <property type="evidence" value="ECO:0007669"/>
    <property type="project" value="InterPro"/>
</dbReference>
<dbReference type="Gene3D" id="1.10.443.10">
    <property type="entry name" value="Intergrase catalytic core"/>
    <property type="match status" value="1"/>
</dbReference>
<dbReference type="InterPro" id="IPR013762">
    <property type="entry name" value="Integrase-like_cat_sf"/>
</dbReference>
<dbReference type="Proteomes" id="UP000027665">
    <property type="component" value="Unassembled WGS sequence"/>
</dbReference>
<dbReference type="AlphaFoldDB" id="A0A073INH8"/>
<proteinExistence type="predicted"/>
<dbReference type="Pfam" id="PF00589">
    <property type="entry name" value="Phage_integrase"/>
    <property type="match status" value="1"/>
</dbReference>
<evidence type="ECO:0000256" key="1">
    <source>
        <dbReference type="ARBA" id="ARBA00023172"/>
    </source>
</evidence>
<dbReference type="PANTHER" id="PTHR30349:SF82">
    <property type="entry name" value="INTEGRASE_RECOMBINASE YOEC-RELATED"/>
    <property type="match status" value="1"/>
</dbReference>
<keyword evidence="4" id="KW-1185">Reference proteome</keyword>
<accession>A0A073INH8</accession>